<evidence type="ECO:0000256" key="6">
    <source>
        <dbReference type="ARBA" id="ARBA00023033"/>
    </source>
</evidence>
<evidence type="ECO:0000256" key="3">
    <source>
        <dbReference type="ARBA" id="ARBA00022630"/>
    </source>
</evidence>
<accession>A0A9W9VXS8</accession>
<evidence type="ECO:0000259" key="7">
    <source>
        <dbReference type="Pfam" id="PF01494"/>
    </source>
</evidence>
<comment type="cofactor">
    <cofactor evidence="1">
        <name>FAD</name>
        <dbReference type="ChEBI" id="CHEBI:57692"/>
    </cofactor>
</comment>
<dbReference type="Gene3D" id="3.50.50.60">
    <property type="entry name" value="FAD/NAD(P)-binding domain"/>
    <property type="match status" value="1"/>
</dbReference>
<comment type="caution">
    <text evidence="8">The sequence shown here is derived from an EMBL/GenBank/DDBJ whole genome shotgun (WGS) entry which is preliminary data.</text>
</comment>
<reference evidence="8" key="2">
    <citation type="journal article" date="2023" name="IMA Fungus">
        <title>Comparative genomic study of the Penicillium genus elucidates a diverse pangenome and 15 lateral gene transfer events.</title>
        <authorList>
            <person name="Petersen C."/>
            <person name="Sorensen T."/>
            <person name="Nielsen M.R."/>
            <person name="Sondergaard T.E."/>
            <person name="Sorensen J.L."/>
            <person name="Fitzpatrick D.A."/>
            <person name="Frisvad J.C."/>
            <person name="Nielsen K.L."/>
        </authorList>
    </citation>
    <scope>NUCLEOTIDE SEQUENCE</scope>
    <source>
        <strain evidence="8">IBT 29677</strain>
    </source>
</reference>
<dbReference type="InterPro" id="IPR050493">
    <property type="entry name" value="FAD-dep_Monooxygenase_BioMet"/>
</dbReference>
<dbReference type="Proteomes" id="UP001147747">
    <property type="component" value="Unassembled WGS sequence"/>
</dbReference>
<dbReference type="OrthoDB" id="16820at2759"/>
<dbReference type="PRINTS" id="PR00420">
    <property type="entry name" value="RNGMNOXGNASE"/>
</dbReference>
<dbReference type="GO" id="GO:0071949">
    <property type="term" value="F:FAD binding"/>
    <property type="evidence" value="ECO:0007669"/>
    <property type="project" value="InterPro"/>
</dbReference>
<dbReference type="EMBL" id="JAPZBU010000008">
    <property type="protein sequence ID" value="KAJ5391274.1"/>
    <property type="molecule type" value="Genomic_DNA"/>
</dbReference>
<dbReference type="InterPro" id="IPR036188">
    <property type="entry name" value="FAD/NAD-bd_sf"/>
</dbReference>
<dbReference type="RefSeq" id="XP_056486952.1">
    <property type="nucleotide sequence ID" value="XM_056631401.1"/>
</dbReference>
<dbReference type="SUPFAM" id="SSF51905">
    <property type="entry name" value="FAD/NAD(P)-binding domain"/>
    <property type="match status" value="1"/>
</dbReference>
<name>A0A9W9VXS8_9EURO</name>
<proteinExistence type="inferred from homology"/>
<sequence>MTEDFDQSARRLPERSPPTGISVLVVGAGVSGLLAALECWRKGHNVRIIEKSLMRLRSGDGFSIGPAAIRALQKWPEMAEENERISYTIWTSWHQINGEKVAGPFPVELNNSDDEETTFNGITRPNKVYRHNRLRFHKMMSDQAERIGIFVEYGKRTVEYYEDAAGQKAGVVLENEERIEADLIIAADGIGSKSSIITMGKEVRARSSGSSIYGGTIPIEVVQADPLMSERFSGVENGIAVVELWQGYVIPFSGENSSNHHIDIRNITACGKEHPIICLGLLLYPNQSDETESWTKTADLRDVLRKTSQIEGWPEIGDRAIRATPKDRIHDFKLVLRESQPCWVSPAGRVAQIGDAAHTFLPSSGNGATQGLEDAVSLATCLQVSMKDSIPWATRVHNTLRFDRVSCLQKIGMINGVARSRPVDEDNPQGTLVGLLGAWLWNHDPEQYAIDNYDKALAHLQDGTTFQNTNVPRGYVHTPWTIDELLDPKKAEEIWLAGSWN</sequence>
<reference evidence="8" key="1">
    <citation type="submission" date="2022-12" db="EMBL/GenBank/DDBJ databases">
        <authorList>
            <person name="Petersen C."/>
        </authorList>
    </citation>
    <scope>NUCLEOTIDE SEQUENCE</scope>
    <source>
        <strain evidence="8">IBT 29677</strain>
    </source>
</reference>
<keyword evidence="4" id="KW-0274">FAD</keyword>
<evidence type="ECO:0000256" key="5">
    <source>
        <dbReference type="ARBA" id="ARBA00023002"/>
    </source>
</evidence>
<dbReference type="PANTHER" id="PTHR13789">
    <property type="entry name" value="MONOOXYGENASE"/>
    <property type="match status" value="1"/>
</dbReference>
<comment type="similarity">
    <text evidence="2">Belongs to the paxM FAD-dependent monooxygenase family.</text>
</comment>
<dbReference type="Pfam" id="PF01494">
    <property type="entry name" value="FAD_binding_3"/>
    <property type="match status" value="1"/>
</dbReference>
<keyword evidence="9" id="KW-1185">Reference proteome</keyword>
<keyword evidence="6" id="KW-0503">Monooxygenase</keyword>
<dbReference type="AlphaFoldDB" id="A0A9W9VXS8"/>
<protein>
    <recommendedName>
        <fullName evidence="7">FAD-binding domain-containing protein</fullName>
    </recommendedName>
</protein>
<gene>
    <name evidence="8" type="ORF">N7509_006764</name>
</gene>
<evidence type="ECO:0000256" key="2">
    <source>
        <dbReference type="ARBA" id="ARBA00007992"/>
    </source>
</evidence>
<evidence type="ECO:0000313" key="9">
    <source>
        <dbReference type="Proteomes" id="UP001147747"/>
    </source>
</evidence>
<dbReference type="InterPro" id="IPR002938">
    <property type="entry name" value="FAD-bd"/>
</dbReference>
<organism evidence="8 9">
    <name type="scientific">Penicillium cosmopolitanum</name>
    <dbReference type="NCBI Taxonomy" id="1131564"/>
    <lineage>
        <taxon>Eukaryota</taxon>
        <taxon>Fungi</taxon>
        <taxon>Dikarya</taxon>
        <taxon>Ascomycota</taxon>
        <taxon>Pezizomycotina</taxon>
        <taxon>Eurotiomycetes</taxon>
        <taxon>Eurotiomycetidae</taxon>
        <taxon>Eurotiales</taxon>
        <taxon>Aspergillaceae</taxon>
        <taxon>Penicillium</taxon>
    </lineage>
</organism>
<dbReference type="GeneID" id="81370381"/>
<keyword evidence="3" id="KW-0285">Flavoprotein</keyword>
<dbReference type="PANTHER" id="PTHR13789:SF315">
    <property type="entry name" value="FAD-DEPENDENT MONOOXYGENASE MDPD"/>
    <property type="match status" value="1"/>
</dbReference>
<dbReference type="GO" id="GO:0004497">
    <property type="term" value="F:monooxygenase activity"/>
    <property type="evidence" value="ECO:0007669"/>
    <property type="project" value="UniProtKB-KW"/>
</dbReference>
<evidence type="ECO:0000313" key="8">
    <source>
        <dbReference type="EMBL" id="KAJ5391274.1"/>
    </source>
</evidence>
<evidence type="ECO:0000256" key="4">
    <source>
        <dbReference type="ARBA" id="ARBA00022827"/>
    </source>
</evidence>
<feature type="domain" description="FAD-binding" evidence="7">
    <location>
        <begin position="22"/>
        <end position="194"/>
    </location>
</feature>
<evidence type="ECO:0000256" key="1">
    <source>
        <dbReference type="ARBA" id="ARBA00001974"/>
    </source>
</evidence>
<keyword evidence="5" id="KW-0560">Oxidoreductase</keyword>